<dbReference type="PANTHER" id="PTHR43721:SF22">
    <property type="entry name" value="ELONGATION FACTOR TU, MITOCHONDRIAL"/>
    <property type="match status" value="1"/>
</dbReference>
<dbReference type="InterPro" id="IPR004161">
    <property type="entry name" value="EFTu-like_2"/>
</dbReference>
<dbReference type="CDD" id="cd03707">
    <property type="entry name" value="EFTU_III"/>
    <property type="match status" value="1"/>
</dbReference>
<keyword evidence="4 14" id="KW-0251">Elongation factor</keyword>
<dbReference type="GeneID" id="25252836"/>
<gene>
    <name evidence="14" type="ORF">ETH_00018510</name>
</gene>
<feature type="chain" id="PRO_5004673970" description="Elongation factor Tu, apicoplast" evidence="10">
    <location>
        <begin position="25"/>
        <end position="420"/>
    </location>
</feature>
<organism evidence="14 15">
    <name type="scientific">Eimeria tenella</name>
    <name type="common">Coccidian parasite</name>
    <dbReference type="NCBI Taxonomy" id="5802"/>
    <lineage>
        <taxon>Eukaryota</taxon>
        <taxon>Sar</taxon>
        <taxon>Alveolata</taxon>
        <taxon>Apicomplexa</taxon>
        <taxon>Conoidasida</taxon>
        <taxon>Coccidia</taxon>
        <taxon>Eucoccidiorida</taxon>
        <taxon>Eimeriorina</taxon>
        <taxon>Eimeriidae</taxon>
        <taxon>Eimeria</taxon>
    </lineage>
</organism>
<proteinExistence type="inferred from homology"/>
<feature type="signal peptide" evidence="10">
    <location>
        <begin position="1"/>
        <end position="24"/>
    </location>
</feature>
<feature type="compositionally biased region" description="Low complexity" evidence="9">
    <location>
        <begin position="113"/>
        <end position="130"/>
    </location>
</feature>
<dbReference type="Gene3D" id="3.40.50.300">
    <property type="entry name" value="P-loop containing nucleotide triphosphate hydrolases"/>
    <property type="match status" value="1"/>
</dbReference>
<keyword evidence="10" id="KW-0732">Signal</keyword>
<dbReference type="InterPro" id="IPR009001">
    <property type="entry name" value="Transl_elong_EF1A/Init_IF2_C"/>
</dbReference>
<evidence type="ECO:0000313" key="14">
    <source>
        <dbReference type="EMBL" id="CDJ42444.1"/>
    </source>
</evidence>
<evidence type="ECO:0000256" key="5">
    <source>
        <dbReference type="ARBA" id="ARBA00022887"/>
    </source>
</evidence>
<dbReference type="InterPro" id="IPR004160">
    <property type="entry name" value="Transl_elong_EFTu/EF1A_C"/>
</dbReference>
<protein>
    <recommendedName>
        <fullName evidence="8">Elongation factor Tu, apicoplast</fullName>
    </recommendedName>
</protein>
<keyword evidence="3" id="KW-0547">Nucleotide-binding</keyword>
<dbReference type="GO" id="GO:0005525">
    <property type="term" value="F:GTP binding"/>
    <property type="evidence" value="ECO:0007669"/>
    <property type="project" value="UniProtKB-KW"/>
</dbReference>
<dbReference type="FunFam" id="2.40.30.10:FF:000001">
    <property type="entry name" value="Elongation factor Tu"/>
    <property type="match status" value="1"/>
</dbReference>
<reference evidence="14" key="2">
    <citation type="submission" date="2013-10" db="EMBL/GenBank/DDBJ databases">
        <authorList>
            <person name="Aslett M."/>
        </authorList>
    </citation>
    <scope>NUCLEOTIDE SEQUENCE [LARGE SCALE GENOMIC DNA]</scope>
    <source>
        <strain evidence="14">Houghton</strain>
    </source>
</reference>
<dbReference type="VEuPathDB" id="ToxoDB:ETH2_0105100"/>
<dbReference type="InterPro" id="IPR050055">
    <property type="entry name" value="EF-Tu_GTPase"/>
</dbReference>
<evidence type="ECO:0000256" key="6">
    <source>
        <dbReference type="ARBA" id="ARBA00022917"/>
    </source>
</evidence>
<evidence type="ECO:0000256" key="8">
    <source>
        <dbReference type="ARBA" id="ARBA00071511"/>
    </source>
</evidence>
<keyword evidence="5" id="KW-0933">Apicoplast</keyword>
<dbReference type="InterPro" id="IPR000795">
    <property type="entry name" value="T_Tr_GTP-bd_dom"/>
</dbReference>
<dbReference type="Gene3D" id="2.40.30.10">
    <property type="entry name" value="Translation factors"/>
    <property type="match status" value="2"/>
</dbReference>
<dbReference type="InterPro" id="IPR027417">
    <property type="entry name" value="P-loop_NTPase"/>
</dbReference>
<dbReference type="PANTHER" id="PTHR43721">
    <property type="entry name" value="ELONGATION FACTOR TU-RELATED"/>
    <property type="match status" value="1"/>
</dbReference>
<dbReference type="Pfam" id="PF00009">
    <property type="entry name" value="GTP_EFTU"/>
    <property type="match status" value="1"/>
</dbReference>
<feature type="domain" description="Translation elongation factor EFTu/EF1A C-terminal" evidence="12">
    <location>
        <begin position="328"/>
        <end position="418"/>
    </location>
</feature>
<dbReference type="VEuPathDB" id="ToxoDB:ETH_00018510"/>
<feature type="domain" description="Translation elongation factor EFTu-like" evidence="13">
    <location>
        <begin position="250"/>
        <end position="320"/>
    </location>
</feature>
<dbReference type="Pfam" id="PF03144">
    <property type="entry name" value="GTP_EFTU_D2"/>
    <property type="match status" value="1"/>
</dbReference>
<dbReference type="OMA" id="PFDRIDR"/>
<comment type="similarity">
    <text evidence="2">Belongs to the TRAFAC class translation factor GTPase superfamily. Classic translation factor GTPase family. EF-Tu/EF-1A subfamily.</text>
</comment>
<accession>U6L1J4</accession>
<keyword evidence="6" id="KW-0648">Protein biosynthesis</keyword>
<evidence type="ECO:0000256" key="3">
    <source>
        <dbReference type="ARBA" id="ARBA00022741"/>
    </source>
</evidence>
<evidence type="ECO:0000256" key="2">
    <source>
        <dbReference type="ARBA" id="ARBA00007249"/>
    </source>
</evidence>
<evidence type="ECO:0000256" key="1">
    <source>
        <dbReference type="ARBA" id="ARBA00004467"/>
    </source>
</evidence>
<dbReference type="GO" id="GO:0020011">
    <property type="term" value="C:apicoplast"/>
    <property type="evidence" value="ECO:0007669"/>
    <property type="project" value="UniProtKB-SubCell"/>
</dbReference>
<name>U6L1J4_EIMTE</name>
<dbReference type="AlphaFoldDB" id="U6L1J4"/>
<evidence type="ECO:0000259" key="12">
    <source>
        <dbReference type="Pfam" id="PF03143"/>
    </source>
</evidence>
<feature type="region of interest" description="Disordered" evidence="9">
    <location>
        <begin position="94"/>
        <end position="133"/>
    </location>
</feature>
<keyword evidence="7" id="KW-0342">GTP-binding</keyword>
<dbReference type="RefSeq" id="XP_013233194.1">
    <property type="nucleotide sequence ID" value="XM_013377740.1"/>
</dbReference>
<dbReference type="GO" id="GO:0003924">
    <property type="term" value="F:GTPase activity"/>
    <property type="evidence" value="ECO:0007669"/>
    <property type="project" value="InterPro"/>
</dbReference>
<dbReference type="GO" id="GO:0005829">
    <property type="term" value="C:cytosol"/>
    <property type="evidence" value="ECO:0007669"/>
    <property type="project" value="TreeGrafter"/>
</dbReference>
<dbReference type="SUPFAM" id="SSF50465">
    <property type="entry name" value="EF-Tu/eEF-1alpha/eIF2-gamma C-terminal domain"/>
    <property type="match status" value="1"/>
</dbReference>
<dbReference type="InterPro" id="IPR009000">
    <property type="entry name" value="Transl_B-barrel_sf"/>
</dbReference>
<evidence type="ECO:0000256" key="10">
    <source>
        <dbReference type="SAM" id="SignalP"/>
    </source>
</evidence>
<dbReference type="Pfam" id="PF03143">
    <property type="entry name" value="GTP_EFTU_D3"/>
    <property type="match status" value="1"/>
</dbReference>
<dbReference type="SUPFAM" id="SSF50447">
    <property type="entry name" value="Translation proteins"/>
    <property type="match status" value="1"/>
</dbReference>
<evidence type="ECO:0000259" key="11">
    <source>
        <dbReference type="Pfam" id="PF00009"/>
    </source>
</evidence>
<dbReference type="OrthoDB" id="2067at2759"/>
<evidence type="ECO:0000256" key="7">
    <source>
        <dbReference type="ARBA" id="ARBA00023134"/>
    </source>
</evidence>
<comment type="subcellular location">
    <subcellularLocation>
        <location evidence="1">Plastid</location>
        <location evidence="1">Apicoplast</location>
    </subcellularLocation>
</comment>
<dbReference type="GO" id="GO:0003746">
    <property type="term" value="F:translation elongation factor activity"/>
    <property type="evidence" value="ECO:0007669"/>
    <property type="project" value="UniProtKB-KW"/>
</dbReference>
<dbReference type="SUPFAM" id="SSF52540">
    <property type="entry name" value="P-loop containing nucleoside triphosphate hydrolases"/>
    <property type="match status" value="1"/>
</dbReference>
<evidence type="ECO:0000256" key="9">
    <source>
        <dbReference type="SAM" id="MobiDB-lite"/>
    </source>
</evidence>
<feature type="domain" description="Tr-type G" evidence="11">
    <location>
        <begin position="148"/>
        <end position="226"/>
    </location>
</feature>
<sequence>MAPRSSAAELLGLLFFVKMSFLFAGFPVGKFAAKEKAREQLSASQQEAIGRACTSRRLLCRAARPGAAAGNGKTKGPNLEKAFLLSAVHFSPRTDVEPHEEREAGPGPKPRLRSAAAGQRRRAGSGAQQPRRMRACTRMHADARGRGQVGVPRLVVFLNKMDVVEDLELVELVELEVRELLSLYGYEGEKTPFIRGSALKALEGDPGEYGVPAVKKLLDACDEYIPEPERKCSLPVILPIDQVLSIPGKGTVVTGRLEQGTLRPGMSLELVGLGAPRGQKLVVGALETFRKTLSEAIAGDQVGVLVKGARREELRRGMVLSGGGLRGCMRFKSELLVLRGEEGGRSKPFFSAYRPQLFLRTAHVPAAVLLPPGTEMAMPGDRLNVEVQLEQPLALQPQLRFALREGGKTVAAGLVTEILD</sequence>
<keyword evidence="5" id="KW-0934">Plastid</keyword>
<dbReference type="Proteomes" id="UP000030747">
    <property type="component" value="Unassembled WGS sequence"/>
</dbReference>
<evidence type="ECO:0000256" key="4">
    <source>
        <dbReference type="ARBA" id="ARBA00022768"/>
    </source>
</evidence>
<reference evidence="14" key="1">
    <citation type="submission" date="2013-10" db="EMBL/GenBank/DDBJ databases">
        <title>Genomic analysis of the causative agents of coccidiosis in chickens.</title>
        <authorList>
            <person name="Reid A.J."/>
            <person name="Blake D."/>
            <person name="Billington K."/>
            <person name="Browne H."/>
            <person name="Dunn M."/>
            <person name="Hung S."/>
            <person name="Kawahara F."/>
            <person name="Miranda-Saavedra D."/>
            <person name="Mourier T."/>
            <person name="Nagra H."/>
            <person name="Otto T.D."/>
            <person name="Rawlings N."/>
            <person name="Sanchez A."/>
            <person name="Sanders M."/>
            <person name="Subramaniam C."/>
            <person name="Tay Y."/>
            <person name="Dear P."/>
            <person name="Doerig C."/>
            <person name="Gruber A."/>
            <person name="Parkinson J."/>
            <person name="Shirley M."/>
            <person name="Wan K.L."/>
            <person name="Berriman M."/>
            <person name="Tomley F."/>
            <person name="Pain A."/>
        </authorList>
    </citation>
    <scope>NUCLEOTIDE SEQUENCE [LARGE SCALE GENOMIC DNA]</scope>
    <source>
        <strain evidence="14">Houghton</strain>
    </source>
</reference>
<feature type="compositionally biased region" description="Basic and acidic residues" evidence="9">
    <location>
        <begin position="94"/>
        <end position="104"/>
    </location>
</feature>
<evidence type="ECO:0000313" key="15">
    <source>
        <dbReference type="Proteomes" id="UP000030747"/>
    </source>
</evidence>
<keyword evidence="15" id="KW-1185">Reference proteome</keyword>
<evidence type="ECO:0000259" key="13">
    <source>
        <dbReference type="Pfam" id="PF03144"/>
    </source>
</evidence>
<dbReference type="EMBL" id="HG675718">
    <property type="protein sequence ID" value="CDJ42444.1"/>
    <property type="molecule type" value="Genomic_DNA"/>
</dbReference>